<dbReference type="Gene3D" id="3.40.710.10">
    <property type="entry name" value="DD-peptidase/beta-lactamase superfamily"/>
    <property type="match status" value="2"/>
</dbReference>
<evidence type="ECO:0000313" key="4">
    <source>
        <dbReference type="EMBL" id="CAB3720995.1"/>
    </source>
</evidence>
<reference evidence="4 5" key="1">
    <citation type="submission" date="2020-04" db="EMBL/GenBank/DDBJ databases">
        <authorList>
            <person name="De Canck E."/>
        </authorList>
    </citation>
    <scope>NUCLEOTIDE SEQUENCE [LARGE SCALE GENOMIC DNA]</scope>
    <source>
        <strain evidence="4 5">LMG 3458</strain>
    </source>
</reference>
<dbReference type="PANTHER" id="PTHR43283:SF11">
    <property type="entry name" value="BETA-LACTAMASE-RELATED DOMAIN-CONTAINING PROTEIN"/>
    <property type="match status" value="1"/>
</dbReference>
<dbReference type="PROSITE" id="PS51257">
    <property type="entry name" value="PROKAR_LIPOPROTEIN"/>
    <property type="match status" value="1"/>
</dbReference>
<dbReference type="GO" id="GO:0016787">
    <property type="term" value="F:hydrolase activity"/>
    <property type="evidence" value="ECO:0007669"/>
    <property type="project" value="UniProtKB-KW"/>
</dbReference>
<dbReference type="InterPro" id="IPR050789">
    <property type="entry name" value="Diverse_Enzym_Activities"/>
</dbReference>
<keyword evidence="2" id="KW-0732">Signal</keyword>
<dbReference type="AlphaFoldDB" id="A0A6S7A9H9"/>
<organism evidence="4 5">
    <name type="scientific">Achromobacter deleyi</name>
    <dbReference type="NCBI Taxonomy" id="1353891"/>
    <lineage>
        <taxon>Bacteria</taxon>
        <taxon>Pseudomonadati</taxon>
        <taxon>Pseudomonadota</taxon>
        <taxon>Betaproteobacteria</taxon>
        <taxon>Burkholderiales</taxon>
        <taxon>Alcaligenaceae</taxon>
        <taxon>Achromobacter</taxon>
    </lineage>
</organism>
<protein>
    <submittedName>
        <fullName evidence="4">Protein flp</fullName>
    </submittedName>
</protein>
<dbReference type="RefSeq" id="WP_175193504.1">
    <property type="nucleotide sequence ID" value="NZ_CADIJO010000014.1"/>
</dbReference>
<evidence type="ECO:0000259" key="3">
    <source>
        <dbReference type="Pfam" id="PF00144"/>
    </source>
</evidence>
<dbReference type="SUPFAM" id="SSF56601">
    <property type="entry name" value="beta-lactamase/transpeptidase-like"/>
    <property type="match status" value="1"/>
</dbReference>
<evidence type="ECO:0000256" key="2">
    <source>
        <dbReference type="SAM" id="SignalP"/>
    </source>
</evidence>
<feature type="domain" description="Beta-lactamase-related" evidence="3">
    <location>
        <begin position="44"/>
        <end position="346"/>
    </location>
</feature>
<feature type="chain" id="PRO_5028864310" evidence="2">
    <location>
        <begin position="23"/>
        <end position="368"/>
    </location>
</feature>
<accession>A0A6S7A9H9</accession>
<gene>
    <name evidence="4" type="primary">flp</name>
    <name evidence="4" type="ORF">LMG3458_03955</name>
</gene>
<feature type="signal peptide" evidence="2">
    <location>
        <begin position="1"/>
        <end position="22"/>
    </location>
</feature>
<proteinExistence type="predicted"/>
<dbReference type="PANTHER" id="PTHR43283">
    <property type="entry name" value="BETA-LACTAMASE-RELATED"/>
    <property type="match status" value="1"/>
</dbReference>
<evidence type="ECO:0000313" key="5">
    <source>
        <dbReference type="Proteomes" id="UP000494111"/>
    </source>
</evidence>
<dbReference type="InterPro" id="IPR001466">
    <property type="entry name" value="Beta-lactam-related"/>
</dbReference>
<evidence type="ECO:0000256" key="1">
    <source>
        <dbReference type="ARBA" id="ARBA00022801"/>
    </source>
</evidence>
<dbReference type="Proteomes" id="UP000494111">
    <property type="component" value="Unassembled WGS sequence"/>
</dbReference>
<dbReference type="Pfam" id="PF00144">
    <property type="entry name" value="Beta-lactamase"/>
    <property type="match status" value="1"/>
</dbReference>
<dbReference type="EMBL" id="CADIJO010000014">
    <property type="protein sequence ID" value="CAB3720995.1"/>
    <property type="molecule type" value="Genomic_DNA"/>
</dbReference>
<dbReference type="InterPro" id="IPR012338">
    <property type="entry name" value="Beta-lactam/transpept-like"/>
</dbReference>
<name>A0A6S7A9H9_9BURK</name>
<sequence>MFSLTRLAAVAMLLIAAGGCQGMSPAAPPAIAQGDYPAVVAYLKQRIPHEMGAQRVPGLSIAIVDDQRIVWASGFGYADTARHRNATGDTLYRVGAISKVVTAASVLRAADDGRLSLDTPAGQALPQWEFEPRRTAMHWMGTYPFTARRLLALRPDTLEDTMGRARADMGYALLGDMVAHVADEPFDTYVRRTLLQPLNIPRTGFRLAVENDESRELRAAGYRRGVPWRETPQSNEAAEGLWASSAEMARFSSMLFAGGTYEGRRVLNDESASAVLNLETVGNGLDLECRLALSWLAAPCDQDYIAGDSLREHSGATEAFHARWLLAPRDKLAVLVMSNADTSEPLVASVSSLAMNLMRQAKHGPAQQ</sequence>
<keyword evidence="1" id="KW-0378">Hydrolase</keyword>